<dbReference type="InterPro" id="IPR007712">
    <property type="entry name" value="RelE/ParE_toxin"/>
</dbReference>
<evidence type="ECO:0000313" key="2">
    <source>
        <dbReference type="EMBL" id="OGI66290.1"/>
    </source>
</evidence>
<dbReference type="GO" id="GO:0006415">
    <property type="term" value="P:translational termination"/>
    <property type="evidence" value="ECO:0007669"/>
    <property type="project" value="TreeGrafter"/>
</dbReference>
<dbReference type="PANTHER" id="PTHR40588:SF1">
    <property type="entry name" value="MRNA INTERFERASE TOXIN YAFQ"/>
    <property type="match status" value="1"/>
</dbReference>
<evidence type="ECO:0008006" key="4">
    <source>
        <dbReference type="Google" id="ProtNLM"/>
    </source>
</evidence>
<organism evidence="2 3">
    <name type="scientific">Candidatus Nomurabacteria bacterium RIFCSPHIGHO2_01_FULL_40_24b</name>
    <dbReference type="NCBI Taxonomy" id="1801739"/>
    <lineage>
        <taxon>Bacteria</taxon>
        <taxon>Candidatus Nomuraibacteriota</taxon>
    </lineage>
</organism>
<comment type="caution">
    <text evidence="2">The sequence shown here is derived from an EMBL/GenBank/DDBJ whole genome shotgun (WGS) entry which is preliminary data.</text>
</comment>
<dbReference type="Pfam" id="PF15738">
    <property type="entry name" value="YafQ_toxin"/>
    <property type="match status" value="1"/>
</dbReference>
<sequence>MRIDYHKRFLKQYEKLLPKIKSKFNERLKIFIANPLSPELSNHPLHGEYLGYRSINITGDLRAVYEVQGEAIKFLFIDTHSNLYK</sequence>
<proteinExistence type="predicted"/>
<dbReference type="GO" id="GO:0006402">
    <property type="term" value="P:mRNA catabolic process"/>
    <property type="evidence" value="ECO:0007669"/>
    <property type="project" value="TreeGrafter"/>
</dbReference>
<dbReference type="Proteomes" id="UP000177370">
    <property type="component" value="Unassembled WGS sequence"/>
</dbReference>
<dbReference type="EMBL" id="MFTP01000002">
    <property type="protein sequence ID" value="OGI66290.1"/>
    <property type="molecule type" value="Genomic_DNA"/>
</dbReference>
<name>A0A1F6V9G0_9BACT</name>
<dbReference type="SUPFAM" id="SSF143011">
    <property type="entry name" value="RelE-like"/>
    <property type="match status" value="1"/>
</dbReference>
<reference evidence="2 3" key="1">
    <citation type="journal article" date="2016" name="Nat. Commun.">
        <title>Thousands of microbial genomes shed light on interconnected biogeochemical processes in an aquifer system.</title>
        <authorList>
            <person name="Anantharaman K."/>
            <person name="Brown C.T."/>
            <person name="Hug L.A."/>
            <person name="Sharon I."/>
            <person name="Castelle C.J."/>
            <person name="Probst A.J."/>
            <person name="Thomas B.C."/>
            <person name="Singh A."/>
            <person name="Wilkins M.J."/>
            <person name="Karaoz U."/>
            <person name="Brodie E.L."/>
            <person name="Williams K.H."/>
            <person name="Hubbard S.S."/>
            <person name="Banfield J.F."/>
        </authorList>
    </citation>
    <scope>NUCLEOTIDE SEQUENCE [LARGE SCALE GENOMIC DNA]</scope>
</reference>
<accession>A0A1F6V9G0</accession>
<dbReference type="InterPro" id="IPR035093">
    <property type="entry name" value="RelE/ParE_toxin_dom_sf"/>
</dbReference>
<dbReference type="NCBIfam" id="TIGR02385">
    <property type="entry name" value="RelE_StbE"/>
    <property type="match status" value="1"/>
</dbReference>
<keyword evidence="1" id="KW-1277">Toxin-antitoxin system</keyword>
<dbReference type="GO" id="GO:0004521">
    <property type="term" value="F:RNA endonuclease activity"/>
    <property type="evidence" value="ECO:0007669"/>
    <property type="project" value="TreeGrafter"/>
</dbReference>
<dbReference type="InterPro" id="IPR004386">
    <property type="entry name" value="Toxin_YafQ-like"/>
</dbReference>
<evidence type="ECO:0000256" key="1">
    <source>
        <dbReference type="ARBA" id="ARBA00022649"/>
    </source>
</evidence>
<dbReference type="AlphaFoldDB" id="A0A1F6V9G0"/>
<dbReference type="PANTHER" id="PTHR40588">
    <property type="entry name" value="MRNA INTERFERASE TOXIN YAFQ"/>
    <property type="match status" value="1"/>
</dbReference>
<evidence type="ECO:0000313" key="3">
    <source>
        <dbReference type="Proteomes" id="UP000177370"/>
    </source>
</evidence>
<gene>
    <name evidence="2" type="ORF">A2647_00865</name>
</gene>
<dbReference type="Gene3D" id="3.30.2310.20">
    <property type="entry name" value="RelE-like"/>
    <property type="match status" value="1"/>
</dbReference>
<protein>
    <recommendedName>
        <fullName evidence="4">Plasmid stabilization protein</fullName>
    </recommendedName>
</protein>